<proteinExistence type="predicted"/>
<dbReference type="HOGENOM" id="CLU_979471_0_0_3"/>
<keyword evidence="2" id="KW-1185">Reference proteome</keyword>
<dbReference type="STRING" id="118168.MC7420_669"/>
<reference evidence="1 2" key="1">
    <citation type="submission" date="2008-07" db="EMBL/GenBank/DDBJ databases">
        <authorList>
            <person name="Tandeau de Marsac N."/>
            <person name="Ferriera S."/>
            <person name="Johnson J."/>
            <person name="Kravitz S."/>
            <person name="Beeson K."/>
            <person name="Sutton G."/>
            <person name="Rogers Y.-H."/>
            <person name="Friedman R."/>
            <person name="Frazier M."/>
            <person name="Venter J.C."/>
        </authorList>
    </citation>
    <scope>NUCLEOTIDE SEQUENCE [LARGE SCALE GENOMIC DNA]</scope>
    <source>
        <strain evidence="1 2">PCC 7420</strain>
    </source>
</reference>
<name>B4VTE1_9CYAN</name>
<dbReference type="eggNOG" id="ENOG5033PBT">
    <property type="taxonomic scope" value="Bacteria"/>
</dbReference>
<gene>
    <name evidence="1" type="ORF">MC7420_669</name>
</gene>
<dbReference type="EMBL" id="DS989851">
    <property type="protein sequence ID" value="EDX74795.1"/>
    <property type="molecule type" value="Genomic_DNA"/>
</dbReference>
<evidence type="ECO:0000313" key="2">
    <source>
        <dbReference type="Proteomes" id="UP000003835"/>
    </source>
</evidence>
<protein>
    <submittedName>
        <fullName evidence="1">Uncharacterized protein</fullName>
    </submittedName>
</protein>
<dbReference type="OrthoDB" id="505474at2"/>
<accession>B4VTE1</accession>
<organism evidence="1 2">
    <name type="scientific">Coleofasciculus chthonoplastes PCC 7420</name>
    <dbReference type="NCBI Taxonomy" id="118168"/>
    <lineage>
        <taxon>Bacteria</taxon>
        <taxon>Bacillati</taxon>
        <taxon>Cyanobacteriota</taxon>
        <taxon>Cyanophyceae</taxon>
        <taxon>Coleofasciculales</taxon>
        <taxon>Coleofasciculaceae</taxon>
        <taxon>Coleofasciculus</taxon>
    </lineage>
</organism>
<dbReference type="Proteomes" id="UP000003835">
    <property type="component" value="Unassembled WGS sequence"/>
</dbReference>
<dbReference type="AlphaFoldDB" id="B4VTE1"/>
<dbReference type="RefSeq" id="WP_006101615.1">
    <property type="nucleotide sequence ID" value="NZ_DS989851.1"/>
</dbReference>
<sequence>MQVQDSPQHFLDTSVVRSLLLGTQAYRQYLNSNLAERPLYISNYIQMEMKRSYLMNIISFYFVLRLETIQTIGDAITFWSNRFKTSQLKAILQLVPQLFSTHQLDLSRSQDKEKALQVLGLYIKRFELLLRKKYTNIGQDATACARAIIPLKVELNNPAEGLKQFTDEFGDVETCRSQCKIDEFLLDRYRQDVESYIEQASQLPKNNETRGFIKIADNLREILKQGATAISCKRCEKIGDAVIALNAPRQMRLEHTDNSFDYLCPPIEQPHHKHPSENQVLADSSD</sequence>
<evidence type="ECO:0000313" key="1">
    <source>
        <dbReference type="EMBL" id="EDX74795.1"/>
    </source>
</evidence>